<keyword evidence="2" id="KW-1185">Reference proteome</keyword>
<name>A0A2P5APH3_PARAD</name>
<gene>
    <name evidence="1" type="ORF">PanWU01x14_312420</name>
</gene>
<dbReference type="Proteomes" id="UP000237105">
    <property type="component" value="Unassembled WGS sequence"/>
</dbReference>
<dbReference type="EMBL" id="JXTB01000494">
    <property type="protein sequence ID" value="PON38456.1"/>
    <property type="molecule type" value="Genomic_DNA"/>
</dbReference>
<evidence type="ECO:0000313" key="2">
    <source>
        <dbReference type="Proteomes" id="UP000237105"/>
    </source>
</evidence>
<accession>A0A2P5APH3</accession>
<dbReference type="AlphaFoldDB" id="A0A2P5APH3"/>
<comment type="caution">
    <text evidence="1">The sequence shown here is derived from an EMBL/GenBank/DDBJ whole genome shotgun (WGS) entry which is preliminary data.</text>
</comment>
<reference evidence="2" key="1">
    <citation type="submission" date="2016-06" db="EMBL/GenBank/DDBJ databases">
        <title>Parallel loss of symbiosis genes in relatives of nitrogen-fixing non-legume Parasponia.</title>
        <authorList>
            <person name="Van Velzen R."/>
            <person name="Holmer R."/>
            <person name="Bu F."/>
            <person name="Rutten L."/>
            <person name="Van Zeijl A."/>
            <person name="Liu W."/>
            <person name="Santuari L."/>
            <person name="Cao Q."/>
            <person name="Sharma T."/>
            <person name="Shen D."/>
            <person name="Roswanjaya Y."/>
            <person name="Wardhani T."/>
            <person name="Kalhor M.S."/>
            <person name="Jansen J."/>
            <person name="Van den Hoogen J."/>
            <person name="Gungor B."/>
            <person name="Hartog M."/>
            <person name="Hontelez J."/>
            <person name="Verver J."/>
            <person name="Yang W.-C."/>
            <person name="Schijlen E."/>
            <person name="Repin R."/>
            <person name="Schilthuizen M."/>
            <person name="Schranz E."/>
            <person name="Heidstra R."/>
            <person name="Miyata K."/>
            <person name="Fedorova E."/>
            <person name="Kohlen W."/>
            <person name="Bisseling T."/>
            <person name="Smit S."/>
            <person name="Geurts R."/>
        </authorList>
    </citation>
    <scope>NUCLEOTIDE SEQUENCE [LARGE SCALE GENOMIC DNA]</scope>
    <source>
        <strain evidence="2">cv. WU1-14</strain>
    </source>
</reference>
<sequence length="124" mass="14288">MVERHKHPLFAPFWSPSPSELLFSLFFFEWIIVEEEDEVSDDDDANYAAGNGNGASQQAPILVNLLLLLRLSLLTLWFFPCHSLFAFKLHTSKTIQNNSVPCSNFSELSDNIFVQSHKIDYKYF</sequence>
<organism evidence="1 2">
    <name type="scientific">Parasponia andersonii</name>
    <name type="common">Sponia andersonii</name>
    <dbReference type="NCBI Taxonomy" id="3476"/>
    <lineage>
        <taxon>Eukaryota</taxon>
        <taxon>Viridiplantae</taxon>
        <taxon>Streptophyta</taxon>
        <taxon>Embryophyta</taxon>
        <taxon>Tracheophyta</taxon>
        <taxon>Spermatophyta</taxon>
        <taxon>Magnoliopsida</taxon>
        <taxon>eudicotyledons</taxon>
        <taxon>Gunneridae</taxon>
        <taxon>Pentapetalae</taxon>
        <taxon>rosids</taxon>
        <taxon>fabids</taxon>
        <taxon>Rosales</taxon>
        <taxon>Cannabaceae</taxon>
        <taxon>Parasponia</taxon>
    </lineage>
</organism>
<proteinExistence type="predicted"/>
<protein>
    <submittedName>
        <fullName evidence="1">Uncharacterized protein</fullName>
    </submittedName>
</protein>
<evidence type="ECO:0000313" key="1">
    <source>
        <dbReference type="EMBL" id="PON38456.1"/>
    </source>
</evidence>